<gene>
    <name evidence="1" type="ORF">PBRA_004052</name>
    <name evidence="2" type="ORF">PLBR_LOCUS3482</name>
</gene>
<protein>
    <submittedName>
        <fullName evidence="1">Uncharacterized protein</fullName>
    </submittedName>
</protein>
<dbReference type="EMBL" id="OVEO01000005">
    <property type="protein sequence ID" value="SPQ96267.1"/>
    <property type="molecule type" value="Genomic_DNA"/>
</dbReference>
<name>A0A0G4IJ70_PLABS</name>
<keyword evidence="3" id="KW-1185">Reference proteome</keyword>
<sequence length="675" mass="74831">MQFQDDRNACDEFNTTSNPCAFDFELTRPTPDDRFVSIPRHSSDWTDLLKRHPDAFVVRVKGLADGGAADHCSRFESAAQQTALATGALSAVGKFAEFSVSETSPMRACITLLFLYGNPSMHDRAAFNNALAMMLDMENVDPYITYEMLDSFLCRRGLVSGTTESSTALNLLRQSVRGRRPVSSLFLKLSTAYSDECLELLRDLRHVDNVADLLGARSIHKLVVSCASKAAAGSEAPLVVAMEILSLGAEPKDWGYVAFNTLLRMATERHPDRQKRIATVCDIITSSSLDALDKLSLYLISELGDLQQVDARAERIQSILASKAPASASDLQFLSELMACGSPSACHLAGIILRRCADHGKSELGWNLASSITAVNKQVLSEAVHLCSKAYFSEGSHRIRQIWFARVRYCIERHLLFLNRYPCGLALHLASHARQFDLCWRWFSTMNDELAFRLTGYHTSAVLKAASYADNLDAHMPKIKQAYQMTPAAEKTTFTFVPMVRIWSLSSSASRTVEKAFWDDISRDITTMLNEGDGRHDAKMVSKLRQWQTSYSRWTAAKKDTRQEKAADTIVMPTNANARSTMRYPGPRHWSSTAAPFIKMAPSKTDVVASVVDDVLATADDVAPPAAKATTSSAPWRRVTNGSTLPQMPLILDSWTPSIWTDRTPAANSAWRRNC</sequence>
<accession>A0A0G4IJ70</accession>
<geneLocation type="mitochondrion" evidence="2"/>
<reference evidence="2 4" key="2">
    <citation type="submission" date="2018-03" db="EMBL/GenBank/DDBJ databases">
        <authorList>
            <person name="Fogelqvist J."/>
        </authorList>
    </citation>
    <scope>NUCLEOTIDE SEQUENCE [LARGE SCALE GENOMIC DNA]</scope>
</reference>
<dbReference type="Proteomes" id="UP000039324">
    <property type="component" value="Unassembled WGS sequence"/>
</dbReference>
<evidence type="ECO:0000313" key="1">
    <source>
        <dbReference type="EMBL" id="CEO95286.1"/>
    </source>
</evidence>
<dbReference type="Proteomes" id="UP000290189">
    <property type="component" value="Unassembled WGS sequence"/>
</dbReference>
<evidence type="ECO:0000313" key="2">
    <source>
        <dbReference type="EMBL" id="SPQ96267.1"/>
    </source>
</evidence>
<keyword evidence="2" id="KW-0496">Mitochondrion</keyword>
<evidence type="ECO:0000313" key="3">
    <source>
        <dbReference type="Proteomes" id="UP000039324"/>
    </source>
</evidence>
<evidence type="ECO:0000313" key="4">
    <source>
        <dbReference type="Proteomes" id="UP000290189"/>
    </source>
</evidence>
<dbReference type="AlphaFoldDB" id="A0A0G4IJ70"/>
<dbReference type="EMBL" id="CDSF01000013">
    <property type="protein sequence ID" value="CEO95286.1"/>
    <property type="molecule type" value="Genomic_DNA"/>
</dbReference>
<organism evidence="1 3">
    <name type="scientific">Plasmodiophora brassicae</name>
    <name type="common">Clubroot disease agent</name>
    <dbReference type="NCBI Taxonomy" id="37360"/>
    <lineage>
        <taxon>Eukaryota</taxon>
        <taxon>Sar</taxon>
        <taxon>Rhizaria</taxon>
        <taxon>Endomyxa</taxon>
        <taxon>Phytomyxea</taxon>
        <taxon>Plasmodiophorida</taxon>
        <taxon>Plasmodiophoridae</taxon>
        <taxon>Plasmodiophora</taxon>
    </lineage>
</organism>
<proteinExistence type="predicted"/>
<reference evidence="1 3" key="1">
    <citation type="submission" date="2015-02" db="EMBL/GenBank/DDBJ databases">
        <authorList>
            <person name="Chooi Y.-H."/>
        </authorList>
    </citation>
    <scope>NUCLEOTIDE SEQUENCE [LARGE SCALE GENOMIC DNA]</scope>
    <source>
        <strain evidence="1">E3</strain>
    </source>
</reference>